<evidence type="ECO:0000256" key="7">
    <source>
        <dbReference type="HAMAP-Rule" id="MF_01428"/>
    </source>
</evidence>
<feature type="short sequence motif" description="'HIGH' region" evidence="7">
    <location>
        <begin position="103"/>
        <end position="113"/>
    </location>
</feature>
<keyword evidence="1 7" id="KW-0436">Ligase</keyword>
<feature type="domain" description="Glutamyl/glutaminyl-tRNA synthetase class Ib catalytic" evidence="9">
    <location>
        <begin position="100"/>
        <end position="337"/>
    </location>
</feature>
<feature type="short sequence motif" description="'KMSKS' region" evidence="7">
    <location>
        <begin position="328"/>
        <end position="332"/>
    </location>
</feature>
<feature type="binding site" evidence="7">
    <location>
        <position position="209"/>
    </location>
    <ligand>
        <name>Zn(2+)</name>
        <dbReference type="ChEBI" id="CHEBI:29105"/>
    </ligand>
</feature>
<feature type="binding site" evidence="7">
    <location>
        <position position="190"/>
    </location>
    <ligand>
        <name>Zn(2+)</name>
        <dbReference type="ChEBI" id="CHEBI:29105"/>
    </ligand>
</feature>
<keyword evidence="2 7" id="KW-0479">Metal-binding</keyword>
<dbReference type="Proteomes" id="UP000320791">
    <property type="component" value="Unassembled WGS sequence"/>
</dbReference>
<comment type="similarity">
    <text evidence="7">Belongs to the class-I aminoacyl-tRNA synthetase family. GluQ subfamily.</text>
</comment>
<dbReference type="Pfam" id="PF00749">
    <property type="entry name" value="tRNA-synt_1c"/>
    <property type="match status" value="1"/>
</dbReference>
<dbReference type="NCBIfam" id="NF004315">
    <property type="entry name" value="PRK05710.1-4"/>
    <property type="match status" value="1"/>
</dbReference>
<dbReference type="InterPro" id="IPR014729">
    <property type="entry name" value="Rossmann-like_a/b/a_fold"/>
</dbReference>
<dbReference type="InterPro" id="IPR020058">
    <property type="entry name" value="Glu/Gln-tRNA-synth_Ib_cat-dom"/>
</dbReference>
<dbReference type="GO" id="GO:0006400">
    <property type="term" value="P:tRNA modification"/>
    <property type="evidence" value="ECO:0007669"/>
    <property type="project" value="InterPro"/>
</dbReference>
<protein>
    <recommendedName>
        <fullName evidence="7">Glutamyl-Q tRNA(Asp) synthetase</fullName>
        <shortName evidence="7">Glu-Q-RSs</shortName>
        <ecNumber evidence="7">6.1.1.-</ecNumber>
    </recommendedName>
</protein>
<evidence type="ECO:0000256" key="4">
    <source>
        <dbReference type="ARBA" id="ARBA00022833"/>
    </source>
</evidence>
<dbReference type="PRINTS" id="PR00987">
    <property type="entry name" value="TRNASYNTHGLU"/>
</dbReference>
<organism evidence="10 11">
    <name type="scientific">Corynebacterium canis</name>
    <dbReference type="NCBI Taxonomy" id="679663"/>
    <lineage>
        <taxon>Bacteria</taxon>
        <taxon>Bacillati</taxon>
        <taxon>Actinomycetota</taxon>
        <taxon>Actinomycetes</taxon>
        <taxon>Mycobacteriales</taxon>
        <taxon>Corynebacteriaceae</taxon>
        <taxon>Corynebacterium</taxon>
    </lineage>
</organism>
<name>A0A5C5UTZ9_9CORY</name>
<comment type="caution">
    <text evidence="10">The sequence shown here is derived from an EMBL/GenBank/DDBJ whole genome shotgun (WGS) entry which is preliminary data.</text>
</comment>
<keyword evidence="11" id="KW-1185">Reference proteome</keyword>
<dbReference type="InterPro" id="IPR000924">
    <property type="entry name" value="Glu/Gln-tRNA-synth"/>
</dbReference>
<evidence type="ECO:0000256" key="8">
    <source>
        <dbReference type="RuleBase" id="RU363037"/>
    </source>
</evidence>
<keyword evidence="4 7" id="KW-0862">Zinc</keyword>
<dbReference type="GO" id="GO:0005524">
    <property type="term" value="F:ATP binding"/>
    <property type="evidence" value="ECO:0007669"/>
    <property type="project" value="UniProtKB-KW"/>
</dbReference>
<gene>
    <name evidence="7" type="primary">gluQ</name>
    <name evidence="10" type="ORF">FRX94_00420</name>
</gene>
<comment type="cofactor">
    <cofactor evidence="7">
        <name>Zn(2+)</name>
        <dbReference type="ChEBI" id="CHEBI:29105"/>
    </cofactor>
    <text evidence="7">Binds 1 zinc ion per subunit.</text>
</comment>
<evidence type="ECO:0000313" key="11">
    <source>
        <dbReference type="Proteomes" id="UP000320791"/>
    </source>
</evidence>
<keyword evidence="5 7" id="KW-0067">ATP-binding</keyword>
<evidence type="ECO:0000256" key="1">
    <source>
        <dbReference type="ARBA" id="ARBA00022598"/>
    </source>
</evidence>
<dbReference type="InterPro" id="IPR022380">
    <property type="entry name" value="Glu-Q_tRNA(Asp)_Synthase"/>
</dbReference>
<feature type="binding site" evidence="7">
    <location>
        <begin position="100"/>
        <end position="104"/>
    </location>
    <ligand>
        <name>L-glutamate</name>
        <dbReference type="ChEBI" id="CHEBI:29985"/>
    </ligand>
</feature>
<reference evidence="10 11" key="1">
    <citation type="submission" date="2019-08" db="EMBL/GenBank/DDBJ databases">
        <authorList>
            <person name="Lei W."/>
        </authorList>
    </citation>
    <scope>NUCLEOTIDE SEQUENCE [LARGE SCALE GENOMIC DNA]</scope>
    <source>
        <strain evidence="10 11">CCUG 58627</strain>
    </source>
</reference>
<keyword evidence="8" id="KW-0648">Protein biosynthesis</keyword>
<dbReference type="SUPFAM" id="SSF52374">
    <property type="entry name" value="Nucleotidylyl transferase"/>
    <property type="match status" value="1"/>
</dbReference>
<comment type="function">
    <text evidence="7">Catalyzes the tRNA-independent activation of glutamate in presence of ATP and the subsequent transfer of glutamate onto a tRNA(Asp). Glutamate is transferred on the 2-amino-5-(4,5-dihydroxy-2-cyclopenten-1-yl) moiety of the queuosine in the wobble position of the QUC anticodon.</text>
</comment>
<dbReference type="EMBL" id="VOHM01000001">
    <property type="protein sequence ID" value="TWT29023.1"/>
    <property type="molecule type" value="Genomic_DNA"/>
</dbReference>
<dbReference type="EC" id="6.1.1.-" evidence="7"/>
<dbReference type="Gene3D" id="3.40.50.620">
    <property type="entry name" value="HUPs"/>
    <property type="match status" value="1"/>
</dbReference>
<dbReference type="GO" id="GO:0005829">
    <property type="term" value="C:cytosol"/>
    <property type="evidence" value="ECO:0007669"/>
    <property type="project" value="TreeGrafter"/>
</dbReference>
<sequence>MSSAIICPPPAARSRSFRWPFTSGRPAPRWVIAWRRQRNAALSLPLVILCAGAARSLTYSNRCAPRGIRGRFAAARSRPSRRFDGAWWRSVPDTTSGAGRYAPSPSGDLHFGNLRTALLAWLCARSTGRAFYMRVEDIDSGRSSDASAARQLEDLAALGVDWDGEVLYQHTRFAAYEDALRRLPTYECYCSRKDILAAAAAPHALLGAYPGTCRDLSEAERDHRRAALRAQGRVPALRLRSTVNSWTVTDEFVGDYVGLVDDMVLKRADWAYNLAVVVDDAFQNIDQVVRGDDLLSSAPRQAYLAHLLGVATPRYIHVPLVLNAAGQRLAKRDGPVTFREMGDDVLERLGASIGLPGARSAAELLERFSIGAIPREPFIWL</sequence>
<evidence type="ECO:0000313" key="10">
    <source>
        <dbReference type="EMBL" id="TWT29023.1"/>
    </source>
</evidence>
<evidence type="ECO:0000259" key="9">
    <source>
        <dbReference type="Pfam" id="PF00749"/>
    </source>
</evidence>
<feature type="binding site" evidence="7">
    <location>
        <position position="331"/>
    </location>
    <ligand>
        <name>ATP</name>
        <dbReference type="ChEBI" id="CHEBI:30616"/>
    </ligand>
</feature>
<keyword evidence="3 7" id="KW-0547">Nucleotide-binding</keyword>
<evidence type="ECO:0000256" key="6">
    <source>
        <dbReference type="ARBA" id="ARBA00023146"/>
    </source>
</evidence>
<dbReference type="PANTHER" id="PTHR43311">
    <property type="entry name" value="GLUTAMATE--TRNA LIGASE"/>
    <property type="match status" value="1"/>
</dbReference>
<dbReference type="HAMAP" id="MF_01428">
    <property type="entry name" value="Glu_Q_tRNA_synth"/>
    <property type="match status" value="1"/>
</dbReference>
<feature type="binding site" evidence="7">
    <location>
        <position position="290"/>
    </location>
    <ligand>
        <name>L-glutamate</name>
        <dbReference type="ChEBI" id="CHEBI:29985"/>
    </ligand>
</feature>
<dbReference type="InterPro" id="IPR049940">
    <property type="entry name" value="GluQ/Sye"/>
</dbReference>
<dbReference type="GO" id="GO:0008270">
    <property type="term" value="F:zinc ion binding"/>
    <property type="evidence" value="ECO:0007669"/>
    <property type="project" value="UniProtKB-UniRule"/>
</dbReference>
<dbReference type="PANTHER" id="PTHR43311:SF1">
    <property type="entry name" value="GLUTAMYL-Q TRNA(ASP) SYNTHETASE"/>
    <property type="match status" value="1"/>
</dbReference>
<dbReference type="GO" id="GO:0006424">
    <property type="term" value="P:glutamyl-tRNA aminoacylation"/>
    <property type="evidence" value="ECO:0007669"/>
    <property type="project" value="InterPro"/>
</dbReference>
<dbReference type="OrthoDB" id="9807503at2"/>
<proteinExistence type="inferred from homology"/>
<feature type="binding site" evidence="7">
    <location>
        <position position="213"/>
    </location>
    <ligand>
        <name>Zn(2+)</name>
        <dbReference type="ChEBI" id="CHEBI:29105"/>
    </ligand>
</feature>
<accession>A0A5C5UTZ9</accession>
<feature type="binding site" evidence="7">
    <location>
        <position position="272"/>
    </location>
    <ligand>
        <name>L-glutamate</name>
        <dbReference type="ChEBI" id="CHEBI:29985"/>
    </ligand>
</feature>
<dbReference type="GO" id="GO:0004818">
    <property type="term" value="F:glutamate-tRNA ligase activity"/>
    <property type="evidence" value="ECO:0007669"/>
    <property type="project" value="TreeGrafter"/>
</dbReference>
<feature type="binding site" evidence="7">
    <location>
        <position position="188"/>
    </location>
    <ligand>
        <name>Zn(2+)</name>
        <dbReference type="ChEBI" id="CHEBI:29105"/>
    </ligand>
</feature>
<evidence type="ECO:0000256" key="2">
    <source>
        <dbReference type="ARBA" id="ARBA00022723"/>
    </source>
</evidence>
<dbReference type="AlphaFoldDB" id="A0A5C5UTZ9"/>
<evidence type="ECO:0000256" key="3">
    <source>
        <dbReference type="ARBA" id="ARBA00022741"/>
    </source>
</evidence>
<feature type="binding site" evidence="7">
    <location>
        <position position="136"/>
    </location>
    <ligand>
        <name>L-glutamate</name>
        <dbReference type="ChEBI" id="CHEBI:29985"/>
    </ligand>
</feature>
<evidence type="ECO:0000256" key="5">
    <source>
        <dbReference type="ARBA" id="ARBA00022840"/>
    </source>
</evidence>
<keyword evidence="6 7" id="KW-0030">Aminoacyl-tRNA synthetase</keyword>